<evidence type="ECO:0000313" key="4">
    <source>
        <dbReference type="Proteomes" id="UP000198796"/>
    </source>
</evidence>
<reference evidence="3 4" key="1">
    <citation type="submission" date="2016-10" db="EMBL/GenBank/DDBJ databases">
        <authorList>
            <person name="de Groot N.N."/>
        </authorList>
    </citation>
    <scope>NUCLEOTIDE SEQUENCE [LARGE SCALE GENOMIC DNA]</scope>
    <source>
        <strain evidence="3 4">DSM 29316</strain>
    </source>
</reference>
<evidence type="ECO:0000313" key="3">
    <source>
        <dbReference type="EMBL" id="SFA88466.1"/>
    </source>
</evidence>
<feature type="chain" id="PRO_5011772730" evidence="1">
    <location>
        <begin position="23"/>
        <end position="186"/>
    </location>
</feature>
<dbReference type="OrthoDB" id="7847492at2"/>
<protein>
    <submittedName>
        <fullName evidence="3">Las17-binding protein actin regulator</fullName>
    </submittedName>
</protein>
<gene>
    <name evidence="3" type="ORF">SAMN05421688_1471</name>
</gene>
<dbReference type="PROSITE" id="PS51257">
    <property type="entry name" value="PROKAR_LIPOPROTEIN"/>
    <property type="match status" value="1"/>
</dbReference>
<dbReference type="Proteomes" id="UP000198796">
    <property type="component" value="Unassembled WGS sequence"/>
</dbReference>
<dbReference type="STRING" id="871651.SAMN05421688_1471"/>
<dbReference type="Pfam" id="PF04366">
    <property type="entry name" value="Ysc84"/>
    <property type="match status" value="1"/>
</dbReference>
<accession>A0A1I0WKJ1</accession>
<keyword evidence="1" id="KW-0732">Signal</keyword>
<dbReference type="AlphaFoldDB" id="A0A1I0WKJ1"/>
<feature type="signal peptide" evidence="1">
    <location>
        <begin position="1"/>
        <end position="22"/>
    </location>
</feature>
<dbReference type="InterPro" id="IPR007461">
    <property type="entry name" value="Ysc84_actin-binding"/>
</dbReference>
<evidence type="ECO:0000256" key="1">
    <source>
        <dbReference type="SAM" id="SignalP"/>
    </source>
</evidence>
<dbReference type="EMBL" id="FOJU01000002">
    <property type="protein sequence ID" value="SFA88466.1"/>
    <property type="molecule type" value="Genomic_DNA"/>
</dbReference>
<name>A0A1I0WKJ1_9RHOB</name>
<evidence type="ECO:0000259" key="2">
    <source>
        <dbReference type="Pfam" id="PF04366"/>
    </source>
</evidence>
<keyword evidence="4" id="KW-1185">Reference proteome</keyword>
<organism evidence="3 4">
    <name type="scientific">Poseidonocella pacifica</name>
    <dbReference type="NCBI Taxonomy" id="871651"/>
    <lineage>
        <taxon>Bacteria</taxon>
        <taxon>Pseudomonadati</taxon>
        <taxon>Pseudomonadota</taxon>
        <taxon>Alphaproteobacteria</taxon>
        <taxon>Rhodobacterales</taxon>
        <taxon>Roseobacteraceae</taxon>
        <taxon>Poseidonocella</taxon>
    </lineage>
</organism>
<feature type="domain" description="Ysc84 actin-binding" evidence="2">
    <location>
        <begin position="99"/>
        <end position="181"/>
    </location>
</feature>
<dbReference type="RefSeq" id="WP_092062457.1">
    <property type="nucleotide sequence ID" value="NZ_FOJU01000002.1"/>
</dbReference>
<proteinExistence type="predicted"/>
<sequence>MSRLNRRSFTLGTLGMAGLLAACNNGVGAPGAASLDARVDSTLSYLYSKFPGTRDLGDKSAGQLVMPLVTEAGLGIGGSFGRGALRVGGTTVDYYSATTANFGLQVGAQQYAHVLFFMTDEALMRFRRSPGWALGADVEYVVQDRGENMRADTNTTSAPVIAVVFGQAGLRIGATLEGTKYSRIIP</sequence>